<evidence type="ECO:0000313" key="6">
    <source>
        <dbReference type="Proteomes" id="UP000184440"/>
    </source>
</evidence>
<dbReference type="InterPro" id="IPR039425">
    <property type="entry name" value="RNA_pol_sigma-70-like"/>
</dbReference>
<dbReference type="Pfam" id="PF04542">
    <property type="entry name" value="Sigma70_r2"/>
    <property type="match status" value="1"/>
</dbReference>
<evidence type="ECO:0000313" key="5">
    <source>
        <dbReference type="EMBL" id="SHN42160.1"/>
    </source>
</evidence>
<proteinExistence type="predicted"/>
<dbReference type="PANTHER" id="PTHR43133:SF25">
    <property type="entry name" value="RNA POLYMERASE SIGMA FACTOR RFAY-RELATED"/>
    <property type="match status" value="1"/>
</dbReference>
<keyword evidence="3" id="KW-0804">Transcription</keyword>
<dbReference type="GO" id="GO:0016987">
    <property type="term" value="F:sigma factor activity"/>
    <property type="evidence" value="ECO:0007669"/>
    <property type="project" value="UniProtKB-KW"/>
</dbReference>
<keyword evidence="6" id="KW-1185">Reference proteome</keyword>
<gene>
    <name evidence="5" type="ORF">SAMN05443668_108101</name>
</gene>
<dbReference type="Proteomes" id="UP000184440">
    <property type="component" value="Unassembled WGS sequence"/>
</dbReference>
<evidence type="ECO:0000259" key="4">
    <source>
        <dbReference type="Pfam" id="PF04542"/>
    </source>
</evidence>
<keyword evidence="1" id="KW-0805">Transcription regulation</keyword>
<evidence type="ECO:0000256" key="3">
    <source>
        <dbReference type="ARBA" id="ARBA00023163"/>
    </source>
</evidence>
<organism evidence="5 6">
    <name type="scientific">Cryptosporangium aurantiacum</name>
    <dbReference type="NCBI Taxonomy" id="134849"/>
    <lineage>
        <taxon>Bacteria</taxon>
        <taxon>Bacillati</taxon>
        <taxon>Actinomycetota</taxon>
        <taxon>Actinomycetes</taxon>
        <taxon>Cryptosporangiales</taxon>
        <taxon>Cryptosporangiaceae</taxon>
        <taxon>Cryptosporangium</taxon>
    </lineage>
</organism>
<dbReference type="EMBL" id="FRCS01000008">
    <property type="protein sequence ID" value="SHN42160.1"/>
    <property type="molecule type" value="Genomic_DNA"/>
</dbReference>
<accession>A0A1M7R7L2</accession>
<dbReference type="Gene3D" id="1.10.1740.10">
    <property type="match status" value="1"/>
</dbReference>
<dbReference type="OrthoDB" id="3747638at2"/>
<evidence type="ECO:0000256" key="1">
    <source>
        <dbReference type="ARBA" id="ARBA00023015"/>
    </source>
</evidence>
<protein>
    <submittedName>
        <fullName evidence="5">Sigma-70 region 2</fullName>
    </submittedName>
</protein>
<evidence type="ECO:0000256" key="2">
    <source>
        <dbReference type="ARBA" id="ARBA00023082"/>
    </source>
</evidence>
<sequence>MTRSLRQRVRDGDGDAFAELFEQSAGRVYNYAFRLLGDWAGAEDVVSLTFLEAWRGRHKVNADGGPLVPWLLGIATNVSRNTTRTRRRHAAAMERLPEPRAVPDIAEEVVGRADNLDRQGGSPYIVLADGQALGRDPDGRPVRYVVDVDRLPPAFGPLVTTAEDAVLVLEIRPMSGPSSWAVIAYVEAGPARLVTWIEKAAPPSVSVHDRLVTVRLESGVQNYRWDRNRFVRAG</sequence>
<dbReference type="SUPFAM" id="SSF88946">
    <property type="entry name" value="Sigma2 domain of RNA polymerase sigma factors"/>
    <property type="match status" value="1"/>
</dbReference>
<dbReference type="RefSeq" id="WP_073260359.1">
    <property type="nucleotide sequence ID" value="NZ_FRCS01000008.1"/>
</dbReference>
<reference evidence="5 6" key="1">
    <citation type="submission" date="2016-11" db="EMBL/GenBank/DDBJ databases">
        <authorList>
            <person name="Jaros S."/>
            <person name="Januszkiewicz K."/>
            <person name="Wedrychowicz H."/>
        </authorList>
    </citation>
    <scope>NUCLEOTIDE SEQUENCE [LARGE SCALE GENOMIC DNA]</scope>
    <source>
        <strain evidence="5 6">DSM 46144</strain>
    </source>
</reference>
<dbReference type="InterPro" id="IPR007627">
    <property type="entry name" value="RNA_pol_sigma70_r2"/>
</dbReference>
<keyword evidence="2" id="KW-0731">Sigma factor</keyword>
<feature type="domain" description="RNA polymerase sigma-70 region 2" evidence="4">
    <location>
        <begin position="20"/>
        <end position="88"/>
    </location>
</feature>
<dbReference type="AlphaFoldDB" id="A0A1M7R7L2"/>
<dbReference type="STRING" id="134849.SAMN05443668_108101"/>
<dbReference type="PANTHER" id="PTHR43133">
    <property type="entry name" value="RNA POLYMERASE ECF-TYPE SIGMA FACTO"/>
    <property type="match status" value="1"/>
</dbReference>
<dbReference type="GO" id="GO:0006352">
    <property type="term" value="P:DNA-templated transcription initiation"/>
    <property type="evidence" value="ECO:0007669"/>
    <property type="project" value="InterPro"/>
</dbReference>
<dbReference type="InterPro" id="IPR013325">
    <property type="entry name" value="RNA_pol_sigma_r2"/>
</dbReference>
<name>A0A1M7R7L2_9ACTN</name>